<dbReference type="InterPro" id="IPR000980">
    <property type="entry name" value="SH2"/>
</dbReference>
<dbReference type="SMART" id="SM00252">
    <property type="entry name" value="SH2"/>
    <property type="match status" value="1"/>
</dbReference>
<dbReference type="GeneTree" id="ENSGT00940000156202"/>
<dbReference type="GO" id="GO:0050776">
    <property type="term" value="P:regulation of immune response"/>
    <property type="evidence" value="ECO:0007669"/>
    <property type="project" value="TreeGrafter"/>
</dbReference>
<dbReference type="GO" id="GO:0045779">
    <property type="term" value="P:negative regulation of bone resorption"/>
    <property type="evidence" value="ECO:0007669"/>
    <property type="project" value="TreeGrafter"/>
</dbReference>
<feature type="domain" description="SH2" evidence="4">
    <location>
        <begin position="7"/>
        <end position="103"/>
    </location>
</feature>
<dbReference type="GO" id="GO:0005829">
    <property type="term" value="C:cytosol"/>
    <property type="evidence" value="ECO:0007669"/>
    <property type="project" value="TreeGrafter"/>
</dbReference>
<keyword evidence="6" id="KW-1185">Reference proteome</keyword>
<reference evidence="5" key="3">
    <citation type="submission" date="2025-09" db="UniProtKB">
        <authorList>
            <consortium name="Ensembl"/>
        </authorList>
    </citation>
    <scope>IDENTIFICATION</scope>
</reference>
<dbReference type="PANTHER" id="PTHR46051">
    <property type="entry name" value="SH2 DOMAIN-CONTAINING PROTEIN"/>
    <property type="match status" value="1"/>
</dbReference>
<dbReference type="SUPFAM" id="SSF55550">
    <property type="entry name" value="SH2 domain"/>
    <property type="match status" value="1"/>
</dbReference>
<dbReference type="OMA" id="FPEVCNI"/>
<dbReference type="InterPro" id="IPR036860">
    <property type="entry name" value="SH2_dom_sf"/>
</dbReference>
<dbReference type="InParanoid" id="H3D8D0"/>
<dbReference type="PANTHER" id="PTHR46051:SF3">
    <property type="entry name" value="PHOSPHATIDYLINOSITOL 3,4,5-TRISPHOSPHATE 5-PHOSPHATASE 1"/>
    <property type="match status" value="1"/>
</dbReference>
<reference evidence="5" key="2">
    <citation type="submission" date="2025-08" db="UniProtKB">
        <authorList>
            <consortium name="Ensembl"/>
        </authorList>
    </citation>
    <scope>IDENTIFICATION</scope>
</reference>
<dbReference type="GO" id="GO:0002376">
    <property type="term" value="P:immune system process"/>
    <property type="evidence" value="ECO:0007669"/>
    <property type="project" value="UniProtKB-KW"/>
</dbReference>
<dbReference type="GO" id="GO:0045659">
    <property type="term" value="P:negative regulation of neutrophil differentiation"/>
    <property type="evidence" value="ECO:0007669"/>
    <property type="project" value="TreeGrafter"/>
</dbReference>
<dbReference type="CDD" id="cd10343">
    <property type="entry name" value="SH2_SHIP"/>
    <property type="match status" value="1"/>
</dbReference>
<sequence length="105" mass="12045">MPNQQPWYHSNITRSKAEDLLSKAARDGSFLIRDSESIQGAYALCVLYQKCVYTYRILPSEHMKLSVQASEGVPIRFFSVLPELVDAYYNPNMGLVTHLQYSVQR</sequence>
<evidence type="ECO:0000256" key="2">
    <source>
        <dbReference type="ARBA" id="ARBA00022999"/>
    </source>
</evidence>
<proteinExistence type="predicted"/>
<dbReference type="Gene3D" id="3.30.505.10">
    <property type="entry name" value="SH2 domain"/>
    <property type="match status" value="1"/>
</dbReference>
<dbReference type="PROSITE" id="PS50001">
    <property type="entry name" value="SH2"/>
    <property type="match status" value="1"/>
</dbReference>
<dbReference type="PRINTS" id="PR00401">
    <property type="entry name" value="SH2DOMAIN"/>
</dbReference>
<evidence type="ECO:0000313" key="6">
    <source>
        <dbReference type="Proteomes" id="UP000007303"/>
    </source>
</evidence>
<keyword evidence="1" id="KW-0391">Immunity</keyword>
<evidence type="ECO:0000256" key="3">
    <source>
        <dbReference type="PROSITE-ProRule" id="PRU00191"/>
    </source>
</evidence>
<keyword evidence="2 3" id="KW-0727">SH2 domain</keyword>
<evidence type="ECO:0000256" key="1">
    <source>
        <dbReference type="ARBA" id="ARBA00022859"/>
    </source>
</evidence>
<dbReference type="GO" id="GO:0045579">
    <property type="term" value="P:positive regulation of B cell differentiation"/>
    <property type="evidence" value="ECO:0007669"/>
    <property type="project" value="TreeGrafter"/>
</dbReference>
<evidence type="ECO:0000259" key="4">
    <source>
        <dbReference type="PROSITE" id="PS50001"/>
    </source>
</evidence>
<reference evidence="6" key="1">
    <citation type="journal article" date="2004" name="Nature">
        <title>Genome duplication in the teleost fish Tetraodon nigroviridis reveals the early vertebrate proto-karyotype.</title>
        <authorList>
            <person name="Jaillon O."/>
            <person name="Aury J.-M."/>
            <person name="Brunet F."/>
            <person name="Petit J.-L."/>
            <person name="Stange-Thomann N."/>
            <person name="Mauceli E."/>
            <person name="Bouneau L."/>
            <person name="Fischer C."/>
            <person name="Ozouf-Costaz C."/>
            <person name="Bernot A."/>
            <person name="Nicaud S."/>
            <person name="Jaffe D."/>
            <person name="Fisher S."/>
            <person name="Lutfalla G."/>
            <person name="Dossat C."/>
            <person name="Segurens B."/>
            <person name="Dasilva C."/>
            <person name="Salanoubat M."/>
            <person name="Levy M."/>
            <person name="Boudet N."/>
            <person name="Castellano S."/>
            <person name="Anthouard V."/>
            <person name="Jubin C."/>
            <person name="Castelli V."/>
            <person name="Katinka M."/>
            <person name="Vacherie B."/>
            <person name="Biemont C."/>
            <person name="Skalli Z."/>
            <person name="Cattolico L."/>
            <person name="Poulain J."/>
            <person name="De Berardinis V."/>
            <person name="Cruaud C."/>
            <person name="Duprat S."/>
            <person name="Brottier P."/>
            <person name="Coutanceau J.-P."/>
            <person name="Gouzy J."/>
            <person name="Parra G."/>
            <person name="Lardier G."/>
            <person name="Chapple C."/>
            <person name="McKernan K.J."/>
            <person name="McEwan P."/>
            <person name="Bosak S."/>
            <person name="Kellis M."/>
            <person name="Volff J.-N."/>
            <person name="Guigo R."/>
            <person name="Zody M.C."/>
            <person name="Mesirov J."/>
            <person name="Lindblad-Toh K."/>
            <person name="Birren B."/>
            <person name="Nusbaum C."/>
            <person name="Kahn D."/>
            <person name="Robinson-Rechavi M."/>
            <person name="Laudet V."/>
            <person name="Schachter V."/>
            <person name="Quetier F."/>
            <person name="Saurin W."/>
            <person name="Scarpelli C."/>
            <person name="Wincker P."/>
            <person name="Lander E.S."/>
            <person name="Weissenbach J."/>
            <person name="Roest Crollius H."/>
        </authorList>
    </citation>
    <scope>NUCLEOTIDE SEQUENCE [LARGE SCALE GENOMIC DNA]</scope>
</reference>
<dbReference type="STRING" id="99883.ENSTNIP00000016771"/>
<dbReference type="Pfam" id="PF00017">
    <property type="entry name" value="SH2"/>
    <property type="match status" value="1"/>
</dbReference>
<dbReference type="AlphaFoldDB" id="H3D8D0"/>
<dbReference type="Proteomes" id="UP000007303">
    <property type="component" value="Unassembled WGS sequence"/>
</dbReference>
<dbReference type="Ensembl" id="ENSTNIT00000016985.1">
    <property type="protein sequence ID" value="ENSTNIP00000016771.1"/>
    <property type="gene ID" value="ENSTNIG00000013769.1"/>
</dbReference>
<accession>H3D8D0</accession>
<dbReference type="HOGENOM" id="CLU_125532_0_0_1"/>
<dbReference type="GO" id="GO:0009968">
    <property type="term" value="P:negative regulation of signal transduction"/>
    <property type="evidence" value="ECO:0007669"/>
    <property type="project" value="TreeGrafter"/>
</dbReference>
<name>H3D8D0_TETNG</name>
<evidence type="ECO:0000313" key="5">
    <source>
        <dbReference type="Ensembl" id="ENSTNIP00000016771.1"/>
    </source>
</evidence>
<protein>
    <recommendedName>
        <fullName evidence="4">SH2 domain-containing protein</fullName>
    </recommendedName>
</protein>
<dbReference type="FunFam" id="3.30.505.10:FF:000035">
    <property type="entry name" value="phosphatidylinositol 3,4,5-trisphosphate 5-phosphatase 1"/>
    <property type="match status" value="1"/>
</dbReference>
<organism evidence="5 6">
    <name type="scientific">Tetraodon nigroviridis</name>
    <name type="common">Spotted green pufferfish</name>
    <name type="synonym">Chelonodon nigroviridis</name>
    <dbReference type="NCBI Taxonomy" id="99883"/>
    <lineage>
        <taxon>Eukaryota</taxon>
        <taxon>Metazoa</taxon>
        <taxon>Chordata</taxon>
        <taxon>Craniata</taxon>
        <taxon>Vertebrata</taxon>
        <taxon>Euteleostomi</taxon>
        <taxon>Actinopterygii</taxon>
        <taxon>Neopterygii</taxon>
        <taxon>Teleostei</taxon>
        <taxon>Neoteleostei</taxon>
        <taxon>Acanthomorphata</taxon>
        <taxon>Eupercaria</taxon>
        <taxon>Tetraodontiformes</taxon>
        <taxon>Tetradontoidea</taxon>
        <taxon>Tetraodontidae</taxon>
        <taxon>Tetraodon</taxon>
    </lineage>
</organism>